<dbReference type="InterPro" id="IPR036236">
    <property type="entry name" value="Znf_C2H2_sf"/>
</dbReference>
<keyword evidence="4 7" id="KW-0863">Zinc-finger</keyword>
<feature type="region of interest" description="Disordered" evidence="8">
    <location>
        <begin position="418"/>
        <end position="457"/>
    </location>
</feature>
<organism evidence="10 11">
    <name type="scientific">Ditylenchus dipsaci</name>
    <dbReference type="NCBI Taxonomy" id="166011"/>
    <lineage>
        <taxon>Eukaryota</taxon>
        <taxon>Metazoa</taxon>
        <taxon>Ecdysozoa</taxon>
        <taxon>Nematoda</taxon>
        <taxon>Chromadorea</taxon>
        <taxon>Rhabditida</taxon>
        <taxon>Tylenchina</taxon>
        <taxon>Tylenchomorpha</taxon>
        <taxon>Sphaerularioidea</taxon>
        <taxon>Anguinidae</taxon>
        <taxon>Anguininae</taxon>
        <taxon>Ditylenchus</taxon>
    </lineage>
</organism>
<evidence type="ECO:0000256" key="1">
    <source>
        <dbReference type="ARBA" id="ARBA00004123"/>
    </source>
</evidence>
<dbReference type="Pfam" id="PF00096">
    <property type="entry name" value="zf-C2H2"/>
    <property type="match status" value="3"/>
</dbReference>
<dbReference type="Proteomes" id="UP000887574">
    <property type="component" value="Unplaced"/>
</dbReference>
<evidence type="ECO:0000256" key="2">
    <source>
        <dbReference type="ARBA" id="ARBA00022723"/>
    </source>
</evidence>
<dbReference type="PROSITE" id="PS00028">
    <property type="entry name" value="ZINC_FINGER_C2H2_1"/>
    <property type="match status" value="2"/>
</dbReference>
<name>A0A915ELU6_9BILA</name>
<evidence type="ECO:0000256" key="8">
    <source>
        <dbReference type="SAM" id="MobiDB-lite"/>
    </source>
</evidence>
<dbReference type="PROSITE" id="PS50157">
    <property type="entry name" value="ZINC_FINGER_C2H2_2"/>
    <property type="match status" value="3"/>
</dbReference>
<dbReference type="GO" id="GO:0005634">
    <property type="term" value="C:nucleus"/>
    <property type="evidence" value="ECO:0007669"/>
    <property type="project" value="UniProtKB-SubCell"/>
</dbReference>
<keyword evidence="2" id="KW-0479">Metal-binding</keyword>
<feature type="compositionally biased region" description="Polar residues" evidence="8">
    <location>
        <begin position="853"/>
        <end position="862"/>
    </location>
</feature>
<feature type="domain" description="C2H2-type" evidence="9">
    <location>
        <begin position="690"/>
        <end position="718"/>
    </location>
</feature>
<feature type="compositionally biased region" description="Polar residues" evidence="8">
    <location>
        <begin position="732"/>
        <end position="755"/>
    </location>
</feature>
<dbReference type="SMART" id="SM00355">
    <property type="entry name" value="ZnF_C2H2"/>
    <property type="match status" value="6"/>
</dbReference>
<evidence type="ECO:0000256" key="4">
    <source>
        <dbReference type="ARBA" id="ARBA00022771"/>
    </source>
</evidence>
<protein>
    <submittedName>
        <fullName evidence="11">C2H2-type domain-containing protein</fullName>
    </submittedName>
</protein>
<keyword evidence="3" id="KW-0677">Repeat</keyword>
<evidence type="ECO:0000256" key="7">
    <source>
        <dbReference type="PROSITE-ProRule" id="PRU00042"/>
    </source>
</evidence>
<feature type="compositionally biased region" description="Low complexity" evidence="8">
    <location>
        <begin position="418"/>
        <end position="431"/>
    </location>
</feature>
<evidence type="ECO:0000256" key="5">
    <source>
        <dbReference type="ARBA" id="ARBA00022833"/>
    </source>
</evidence>
<evidence type="ECO:0000259" key="9">
    <source>
        <dbReference type="PROSITE" id="PS50157"/>
    </source>
</evidence>
<dbReference type="WBParaSite" id="jg8126">
    <property type="protein sequence ID" value="jg8126"/>
    <property type="gene ID" value="jg8126"/>
</dbReference>
<feature type="domain" description="C2H2-type" evidence="9">
    <location>
        <begin position="358"/>
        <end position="385"/>
    </location>
</feature>
<dbReference type="AlphaFoldDB" id="A0A915ELU6"/>
<dbReference type="SUPFAM" id="SSF57667">
    <property type="entry name" value="beta-beta-alpha zinc fingers"/>
    <property type="match status" value="1"/>
</dbReference>
<reference evidence="11" key="1">
    <citation type="submission" date="2022-11" db="UniProtKB">
        <authorList>
            <consortium name="WormBaseParasite"/>
        </authorList>
    </citation>
    <scope>IDENTIFICATION</scope>
</reference>
<feature type="compositionally biased region" description="Basic and acidic residues" evidence="8">
    <location>
        <begin position="432"/>
        <end position="457"/>
    </location>
</feature>
<dbReference type="PANTHER" id="PTHR24406">
    <property type="entry name" value="TRANSCRIPTIONAL REPRESSOR CTCFL-RELATED"/>
    <property type="match status" value="1"/>
</dbReference>
<comment type="subcellular location">
    <subcellularLocation>
        <location evidence="1">Nucleus</location>
    </subcellularLocation>
</comment>
<dbReference type="InterPro" id="IPR050888">
    <property type="entry name" value="ZnF_C2H2-type_TF"/>
</dbReference>
<keyword evidence="10" id="KW-1185">Reference proteome</keyword>
<feature type="region of interest" description="Disordered" evidence="8">
    <location>
        <begin position="726"/>
        <end position="771"/>
    </location>
</feature>
<sequence length="888" mass="100420">MEVYGANEAIAHQIPSKIRRLAEDQAENIFTKVDGYQKTMESTLTNQVESNVENNEEDIDDEMEYVEENAYGQIMQGEDGQFYVVMDKNTSPDIELDKLNNVQVITNSDGTETLILEDTSKKIVASKANSVDPSDMPAYNIASTDRTNQATSEHASALRAKDTNEMDGENDEFNVVEQVAGEEGDDSKYPRGLKQRRSRVYGACRCPECGQSFVNTARLERHLAVHQVFGSYLCPLCGKTYKYEYNLFYHWRKTCRDMNDLLDSNTRKNLEVNNLRKMVEEIARKKVEIGPLEIGISGQQLYRNSNTFDRGNSNSSMARKSATCKECGVVTLEAHMSRHLAIHRGELSVDEKSIGGGYFCELCGLMFREHPNLIKHWRTGCQEIQANLPEYCDFALDDSALKEMVRDLLKKACIGTSSSGLKSSELSNQSSSKEHELVENIPRERHDNLDDTNSEGKKLRDVPIRSLHPSEINTIADADLIDVVNNQQNEIDERWADDNGIMFADDYMDDEEEVASHMFLMGDEGHLLSDRVLTHHVASVEQDRLNLNHNQTVQCNECFRASRHLAGAHCSIGTHHCILCGNRFKYDYNLLYHYRRSCGYTKMWIEPEVREQLDAVELKKLVRHLANKEVRVSNGNGTVYTSHSNAIMSGNIMGHRQELHQHHQPHSSSSFMQLPHSLQLASRPGLPEARQCPICSIAFYGSSVLNRHMKVAHPHEYELWEPSAFDGLEGASSPSGGQSGHLQDQIDQSEQQHSVEAQLEDNETQSMPDNTTLSHHLLYNQRVQSLKWTKSQIKQPITPGWQQSGGDWMEQHPDDEEMHQQAMPSSARRVIQTRQRTRSGLKEHEGNDAPTYYMQQSQQLVQDRTRCATTKTPPSPPQSTANAAAGGQ</sequence>
<keyword evidence="6" id="KW-0539">Nucleus</keyword>
<dbReference type="Gene3D" id="3.30.160.60">
    <property type="entry name" value="Classic Zinc Finger"/>
    <property type="match status" value="2"/>
</dbReference>
<feature type="compositionally biased region" description="Polar residues" evidence="8">
    <location>
        <begin position="796"/>
        <end position="805"/>
    </location>
</feature>
<accession>A0A915ELU6</accession>
<evidence type="ECO:0000313" key="11">
    <source>
        <dbReference type="WBParaSite" id="jg8126"/>
    </source>
</evidence>
<keyword evidence="5" id="KW-0862">Zinc</keyword>
<feature type="region of interest" description="Disordered" evidence="8">
    <location>
        <begin position="796"/>
        <end position="888"/>
    </location>
</feature>
<dbReference type="InterPro" id="IPR013087">
    <property type="entry name" value="Znf_C2H2_type"/>
</dbReference>
<evidence type="ECO:0000313" key="10">
    <source>
        <dbReference type="Proteomes" id="UP000887574"/>
    </source>
</evidence>
<evidence type="ECO:0000256" key="6">
    <source>
        <dbReference type="ARBA" id="ARBA00023242"/>
    </source>
</evidence>
<proteinExistence type="predicted"/>
<dbReference type="GO" id="GO:0008270">
    <property type="term" value="F:zinc ion binding"/>
    <property type="evidence" value="ECO:0007669"/>
    <property type="project" value="UniProtKB-KW"/>
</dbReference>
<feature type="domain" description="C2H2-type" evidence="9">
    <location>
        <begin position="204"/>
        <end position="226"/>
    </location>
</feature>
<evidence type="ECO:0000256" key="3">
    <source>
        <dbReference type="ARBA" id="ARBA00022737"/>
    </source>
</evidence>